<proteinExistence type="predicted"/>
<sequence>MRSITTFSAVSRVTTTMTTKEWFVPCGYFRVGRDAIGAPLLYLWGPTGLSYNATQHSTARECGTLCCGEAGDGWGPGLGGEWKEVDMILIASTAGELMTIFDLPIQPSLFLSGSIYLQLSASGVHDQPQQAQAFRPGSIFGRLVCTGTYLPS</sequence>
<dbReference type="EMBL" id="ML220155">
    <property type="protein sequence ID" value="TGZ77292.1"/>
    <property type="molecule type" value="Genomic_DNA"/>
</dbReference>
<organism evidence="1 2">
    <name type="scientific">Ascodesmis nigricans</name>
    <dbReference type="NCBI Taxonomy" id="341454"/>
    <lineage>
        <taxon>Eukaryota</taxon>
        <taxon>Fungi</taxon>
        <taxon>Dikarya</taxon>
        <taxon>Ascomycota</taxon>
        <taxon>Pezizomycotina</taxon>
        <taxon>Pezizomycetes</taxon>
        <taxon>Pezizales</taxon>
        <taxon>Ascodesmidaceae</taxon>
        <taxon>Ascodesmis</taxon>
    </lineage>
</organism>
<dbReference type="Proteomes" id="UP000298138">
    <property type="component" value="Unassembled WGS sequence"/>
</dbReference>
<dbReference type="AlphaFoldDB" id="A0A4S2MK34"/>
<evidence type="ECO:0000313" key="1">
    <source>
        <dbReference type="EMBL" id="TGZ77292.1"/>
    </source>
</evidence>
<evidence type="ECO:0000313" key="2">
    <source>
        <dbReference type="Proteomes" id="UP000298138"/>
    </source>
</evidence>
<dbReference type="InParanoid" id="A0A4S2MK34"/>
<gene>
    <name evidence="1" type="ORF">EX30DRAFT_203919</name>
</gene>
<reference evidence="1 2" key="1">
    <citation type="submission" date="2019-04" db="EMBL/GenBank/DDBJ databases">
        <title>Comparative genomics and transcriptomics to analyze fruiting body development in filamentous ascomycetes.</title>
        <authorList>
            <consortium name="DOE Joint Genome Institute"/>
            <person name="Lutkenhaus R."/>
            <person name="Traeger S."/>
            <person name="Breuer J."/>
            <person name="Kuo A."/>
            <person name="Lipzen A."/>
            <person name="Pangilinan J."/>
            <person name="Dilworth D."/>
            <person name="Sandor L."/>
            <person name="Poggeler S."/>
            <person name="Barry K."/>
            <person name="Grigoriev I.V."/>
            <person name="Nowrousian M."/>
        </authorList>
    </citation>
    <scope>NUCLEOTIDE SEQUENCE [LARGE SCALE GENOMIC DNA]</scope>
    <source>
        <strain evidence="1 2">CBS 389.68</strain>
    </source>
</reference>
<keyword evidence="2" id="KW-1185">Reference proteome</keyword>
<name>A0A4S2MK34_9PEZI</name>
<accession>A0A4S2MK34</accession>
<protein>
    <submittedName>
        <fullName evidence="1">Uncharacterized protein</fullName>
    </submittedName>
</protein>